<dbReference type="Proteomes" id="UP000694620">
    <property type="component" value="Unassembled WGS sequence"/>
</dbReference>
<dbReference type="PROSITE" id="PS50188">
    <property type="entry name" value="B302_SPRY"/>
    <property type="match status" value="1"/>
</dbReference>
<dbReference type="PRINTS" id="PR01407">
    <property type="entry name" value="BUTYPHLNCDUF"/>
</dbReference>
<name>A0A8C4XG96_ERPCA</name>
<dbReference type="Pfam" id="PF00622">
    <property type="entry name" value="SPRY"/>
    <property type="match status" value="1"/>
</dbReference>
<proteinExistence type="predicted"/>
<dbReference type="Gene3D" id="2.60.120.920">
    <property type="match status" value="1"/>
</dbReference>
<reference evidence="2" key="2">
    <citation type="submission" date="2025-09" db="UniProtKB">
        <authorList>
            <consortium name="Ensembl"/>
        </authorList>
    </citation>
    <scope>IDENTIFICATION</scope>
</reference>
<dbReference type="InterPro" id="IPR003879">
    <property type="entry name" value="Butyrophylin_SPRY"/>
</dbReference>
<evidence type="ECO:0000259" key="1">
    <source>
        <dbReference type="PROSITE" id="PS50188"/>
    </source>
</evidence>
<dbReference type="SMART" id="SM00589">
    <property type="entry name" value="PRY"/>
    <property type="match status" value="1"/>
</dbReference>
<feature type="domain" description="B30.2/SPRY" evidence="1">
    <location>
        <begin position="20"/>
        <end position="203"/>
    </location>
</feature>
<dbReference type="InterPro" id="IPR001870">
    <property type="entry name" value="B30.2/SPRY"/>
</dbReference>
<sequence length="203" mass="23319">QRSLYEKFVFHLDLFSFSAEERRYTTKRVWKSIQENEVDVVLFPDTAHHELSLSDDASQVRFTGSTQGPDRWYCVTGSNWFTKGNCYWEVEVGEKASWALGLATERIKESRVIPENPENGFWIIRLCGGKKFEAVSSTVSALHGKPKKVGIYKTTKELSFYDAEMRTCIHTFYIEYPGVLYPVFSPGSRDKGPLIIKKIKGKK</sequence>
<dbReference type="InterPro" id="IPR050143">
    <property type="entry name" value="TRIM/RBCC"/>
</dbReference>
<dbReference type="AlphaFoldDB" id="A0A8C4XG96"/>
<dbReference type="InterPro" id="IPR003877">
    <property type="entry name" value="SPRY_dom"/>
</dbReference>
<reference evidence="2" key="1">
    <citation type="submission" date="2025-08" db="UniProtKB">
        <authorList>
            <consortium name="Ensembl"/>
        </authorList>
    </citation>
    <scope>IDENTIFICATION</scope>
</reference>
<dbReference type="Ensembl" id="ENSECRT00000029260.1">
    <property type="protein sequence ID" value="ENSECRP00000028650.1"/>
    <property type="gene ID" value="ENSECRG00000019401.1"/>
</dbReference>
<dbReference type="InterPro" id="IPR013320">
    <property type="entry name" value="ConA-like_dom_sf"/>
</dbReference>
<dbReference type="InterPro" id="IPR006574">
    <property type="entry name" value="PRY"/>
</dbReference>
<dbReference type="InterPro" id="IPR043136">
    <property type="entry name" value="B30.2/SPRY_sf"/>
</dbReference>
<protein>
    <submittedName>
        <fullName evidence="2">Butyrophilin subfamily 1 member A1-like</fullName>
    </submittedName>
</protein>
<dbReference type="PANTHER" id="PTHR24103">
    <property type="entry name" value="E3 UBIQUITIN-PROTEIN LIGASE TRIM"/>
    <property type="match status" value="1"/>
</dbReference>
<dbReference type="GeneTree" id="ENSGT00940000160531"/>
<organism evidence="2 3">
    <name type="scientific">Erpetoichthys calabaricus</name>
    <name type="common">Rope fish</name>
    <name type="synonym">Calamoichthys calabaricus</name>
    <dbReference type="NCBI Taxonomy" id="27687"/>
    <lineage>
        <taxon>Eukaryota</taxon>
        <taxon>Metazoa</taxon>
        <taxon>Chordata</taxon>
        <taxon>Craniata</taxon>
        <taxon>Vertebrata</taxon>
        <taxon>Euteleostomi</taxon>
        <taxon>Actinopterygii</taxon>
        <taxon>Polypteriformes</taxon>
        <taxon>Polypteridae</taxon>
        <taxon>Erpetoichthys</taxon>
    </lineage>
</organism>
<evidence type="ECO:0000313" key="3">
    <source>
        <dbReference type="Proteomes" id="UP000694620"/>
    </source>
</evidence>
<keyword evidence="3" id="KW-1185">Reference proteome</keyword>
<evidence type="ECO:0000313" key="2">
    <source>
        <dbReference type="Ensembl" id="ENSECRP00000028650.1"/>
    </source>
</evidence>
<dbReference type="SMART" id="SM00449">
    <property type="entry name" value="SPRY"/>
    <property type="match status" value="1"/>
</dbReference>
<dbReference type="SUPFAM" id="SSF49899">
    <property type="entry name" value="Concanavalin A-like lectins/glucanases"/>
    <property type="match status" value="1"/>
</dbReference>
<accession>A0A8C4XG96</accession>